<feature type="transmembrane region" description="Helical" evidence="1">
    <location>
        <begin position="175"/>
        <end position="195"/>
    </location>
</feature>
<dbReference type="Pfam" id="PF24368">
    <property type="entry name" value="DUF7524"/>
    <property type="match status" value="1"/>
</dbReference>
<proteinExistence type="predicted"/>
<organism evidence="3 4">
    <name type="scientific">Natrinema hispanicum</name>
    <dbReference type="NCBI Taxonomy" id="392421"/>
    <lineage>
        <taxon>Archaea</taxon>
        <taxon>Methanobacteriati</taxon>
        <taxon>Methanobacteriota</taxon>
        <taxon>Stenosarchaea group</taxon>
        <taxon>Halobacteria</taxon>
        <taxon>Halobacteriales</taxon>
        <taxon>Natrialbaceae</taxon>
        <taxon>Natrinema</taxon>
    </lineage>
</organism>
<dbReference type="RefSeq" id="WP_092933900.1">
    <property type="nucleotide sequence ID" value="NZ_FMZP01000013.1"/>
</dbReference>
<evidence type="ECO:0000313" key="2">
    <source>
        <dbReference type="EMBL" id="SDD13785.1"/>
    </source>
</evidence>
<feature type="transmembrane region" description="Helical" evidence="1">
    <location>
        <begin position="149"/>
        <end position="169"/>
    </location>
</feature>
<evidence type="ECO:0000313" key="4">
    <source>
        <dbReference type="Proteomes" id="UP000199320"/>
    </source>
</evidence>
<reference evidence="4 5" key="2">
    <citation type="submission" date="2016-10" db="EMBL/GenBank/DDBJ databases">
        <authorList>
            <person name="Varghese N."/>
            <person name="Submissions S."/>
        </authorList>
    </citation>
    <scope>NUCLEOTIDE SEQUENCE [LARGE SCALE GENOMIC DNA]</scope>
    <source>
        <strain evidence="2 5">CDM_1</strain>
        <strain evidence="4">CDM_6</strain>
    </source>
</reference>
<name>A0A1I0HS14_9EURY</name>
<accession>A0A1I0HS14</accession>
<protein>
    <submittedName>
        <fullName evidence="3">Uncharacterized protein</fullName>
    </submittedName>
</protein>
<keyword evidence="4" id="KW-1185">Reference proteome</keyword>
<dbReference type="AlphaFoldDB" id="A0A1I0HS14"/>
<evidence type="ECO:0000313" key="3">
    <source>
        <dbReference type="EMBL" id="SET86856.1"/>
    </source>
</evidence>
<keyword evidence="1" id="KW-0472">Membrane</keyword>
<dbReference type="OrthoDB" id="282430at2157"/>
<gene>
    <name evidence="3" type="ORF">SAMN04488694_1156</name>
    <name evidence="2" type="ORF">SAMN05192552_101387</name>
</gene>
<reference evidence="3" key="1">
    <citation type="submission" date="2016-10" db="EMBL/GenBank/DDBJ databases">
        <authorList>
            <person name="de Groot N.N."/>
        </authorList>
    </citation>
    <scope>NUCLEOTIDE SEQUENCE [LARGE SCALE GENOMIC DNA]</scope>
    <source>
        <strain evidence="3">CDM_6</strain>
    </source>
</reference>
<keyword evidence="1" id="KW-0812">Transmembrane</keyword>
<evidence type="ECO:0000256" key="1">
    <source>
        <dbReference type="SAM" id="Phobius"/>
    </source>
</evidence>
<keyword evidence="1" id="KW-1133">Transmembrane helix</keyword>
<dbReference type="Proteomes" id="UP000324021">
    <property type="component" value="Unassembled WGS sequence"/>
</dbReference>
<sequence>MSPTEVTVHVNRGSADALEPASTALETDGSFRLLLAGHESPAHVHCRLHGDLERIASLDGTNYYVEPDSVTAVPIAVDTDAIEQPVDGRLEVLTGYGSESVTIDVTVVPGPPDVDIDESLAEPARSEPEPTVFEQAVGRITAVRGVETGTLAVLALGVVALTIATLTTASIGSPIATAGLGSVVAGVVVALVLLLR</sequence>
<dbReference type="EMBL" id="FOIC01000015">
    <property type="protein sequence ID" value="SET86856.1"/>
    <property type="molecule type" value="Genomic_DNA"/>
</dbReference>
<dbReference type="EMBL" id="FMZP01000013">
    <property type="protein sequence ID" value="SDD13785.1"/>
    <property type="molecule type" value="Genomic_DNA"/>
</dbReference>
<evidence type="ECO:0000313" key="5">
    <source>
        <dbReference type="Proteomes" id="UP000324021"/>
    </source>
</evidence>
<dbReference type="Proteomes" id="UP000199320">
    <property type="component" value="Unassembled WGS sequence"/>
</dbReference>
<dbReference type="InterPro" id="IPR055946">
    <property type="entry name" value="DUF7524"/>
</dbReference>
<dbReference type="STRING" id="392421.SAMN04488694_1156"/>